<dbReference type="AlphaFoldDB" id="U3PAQ5"/>
<evidence type="ECO:0000256" key="1">
    <source>
        <dbReference type="ARBA" id="ARBA00049958"/>
    </source>
</evidence>
<dbReference type="InterPro" id="IPR034904">
    <property type="entry name" value="FSCA_dom_sf"/>
</dbReference>
<dbReference type="SUPFAM" id="SSF117916">
    <property type="entry name" value="Fe-S cluster assembly (FSCA) domain-like"/>
    <property type="match status" value="1"/>
</dbReference>
<dbReference type="STRING" id="1389489.O159_03630"/>
<accession>U3PAQ5</accession>
<dbReference type="EMBL" id="CP006734">
    <property type="protein sequence ID" value="AGW40578.1"/>
    <property type="molecule type" value="Genomic_DNA"/>
</dbReference>
<evidence type="ECO:0000313" key="4">
    <source>
        <dbReference type="Proteomes" id="UP000016743"/>
    </source>
</evidence>
<protein>
    <recommendedName>
        <fullName evidence="2">NIF system FeS cluster assembly NifU C-terminal domain-containing protein</fullName>
    </recommendedName>
</protein>
<name>U3PAQ5_LEIXC</name>
<evidence type="ECO:0000259" key="2">
    <source>
        <dbReference type="Pfam" id="PF01106"/>
    </source>
</evidence>
<sequence>MSAVPMHPEAVPGRPAALLWTVPDGLFPRSGEVIAAPGELGALLSGGELAELRLTGGKVLVELNDALGWRRSGDAIRRSLGDALSAPGAWTLSSPASVPSPADDESLQAALVQLLDGAAGDFIRSHGGRPTIVSVHEGVVTLRLGGTCGTCPAAGQTVANRITAHLRESHPEVRCVLDAPALWPRRAI</sequence>
<dbReference type="GO" id="GO:0016226">
    <property type="term" value="P:iron-sulfur cluster assembly"/>
    <property type="evidence" value="ECO:0007669"/>
    <property type="project" value="InterPro"/>
</dbReference>
<evidence type="ECO:0000313" key="3">
    <source>
        <dbReference type="EMBL" id="AGW40578.1"/>
    </source>
</evidence>
<dbReference type="HOGENOM" id="CLU_119996_0_0_11"/>
<dbReference type="Pfam" id="PF01106">
    <property type="entry name" value="NifU"/>
    <property type="match status" value="1"/>
</dbReference>
<proteinExistence type="predicted"/>
<dbReference type="OrthoDB" id="9798220at2"/>
<dbReference type="Proteomes" id="UP000016743">
    <property type="component" value="Chromosome"/>
</dbReference>
<comment type="function">
    <text evidence="1">May be involved in the formation or repair of [Fe-S] clusters present in iron-sulfur proteins.</text>
</comment>
<dbReference type="eggNOG" id="COG0694">
    <property type="taxonomic scope" value="Bacteria"/>
</dbReference>
<dbReference type="RefSeq" id="WP_021754021.1">
    <property type="nucleotide sequence ID" value="NC_022438.1"/>
</dbReference>
<reference evidence="3 4" key="1">
    <citation type="journal article" date="2013" name="Genome Announc.">
        <title>Complete Genome Sequence of Leifsonia xyli subsp. cynodontis Strain DSM46306, a Gram-Positive Bacterial Pathogen of Grasses.</title>
        <authorList>
            <person name="Monteiro-Vitorello C.B."/>
            <person name="Zerillo M.M."/>
            <person name="Van Sluys M.A."/>
            <person name="Camargo L.E."/>
            <person name="Kitajima J.P."/>
        </authorList>
    </citation>
    <scope>NUCLEOTIDE SEQUENCE [LARGE SCALE GENOMIC DNA]</scope>
    <source>
        <strain evidence="3 4">DSM 46306</strain>
    </source>
</reference>
<organism evidence="3 4">
    <name type="scientific">Leifsonia xyli subsp. cynodontis DSM 46306</name>
    <dbReference type="NCBI Taxonomy" id="1389489"/>
    <lineage>
        <taxon>Bacteria</taxon>
        <taxon>Bacillati</taxon>
        <taxon>Actinomycetota</taxon>
        <taxon>Actinomycetes</taxon>
        <taxon>Micrococcales</taxon>
        <taxon>Microbacteriaceae</taxon>
        <taxon>Leifsonia</taxon>
    </lineage>
</organism>
<dbReference type="KEGG" id="lxy:O159_03630"/>
<dbReference type="PATRIC" id="fig|1389489.3.peg.345"/>
<dbReference type="InterPro" id="IPR001075">
    <property type="entry name" value="NIF_FeS_clus_asmbl_NifU_C"/>
</dbReference>
<gene>
    <name evidence="3" type="ORF">O159_03630</name>
</gene>
<dbReference type="Gene3D" id="3.30.300.130">
    <property type="entry name" value="Fe-S cluster assembly (FSCA)"/>
    <property type="match status" value="1"/>
</dbReference>
<dbReference type="GO" id="GO:0005506">
    <property type="term" value="F:iron ion binding"/>
    <property type="evidence" value="ECO:0007669"/>
    <property type="project" value="InterPro"/>
</dbReference>
<dbReference type="GO" id="GO:0051536">
    <property type="term" value="F:iron-sulfur cluster binding"/>
    <property type="evidence" value="ECO:0007669"/>
    <property type="project" value="InterPro"/>
</dbReference>
<keyword evidence="4" id="KW-1185">Reference proteome</keyword>
<feature type="domain" description="NIF system FeS cluster assembly NifU C-terminal" evidence="2">
    <location>
        <begin position="122"/>
        <end position="176"/>
    </location>
</feature>